<evidence type="ECO:0000259" key="7">
    <source>
        <dbReference type="PROSITE" id="PS51382"/>
    </source>
</evidence>
<protein>
    <submittedName>
        <fullName evidence="8">SPX domain-domain-containing protein</fullName>
    </submittedName>
</protein>
<sequence length="772" mass="86043">MKFAHQLILNAVPAWIQYYVDYDRLKKITYQIERIKVQQKAKAALEEQQLMTSSAEEDDARFRHELDMQLDKVTKFYDRIEIETIEQAKAVRKQFDELGYDLPEKTLRDTASQNPEAAVALTRMDSYRLRLANNYNMPILRRTGTNKSDLPDVQEFNQQLNFRFRCGELYVRLHDLASYIQYNKTAFDKITKKWDKITGSNLRQTYYEDVVEQVPMFRKDRIFQLDTAMSLIQDMYAAVFTQGDTHKAIDELKWRVRDQIEIERNTIWQDMVAMERKAHDAHAVEPEPGYYVPYMHKFFVSRRNIRRACLFLVSVAMYVILMCIDTLGDKAGSKCLALLIFSAMLWAFECLPLFATAYLIPLLAIAMDIILDENGNKQPAADAAKETFASMFNGTIMVLLGGFAIAAALSKHGITKAFAGVILSRAGTKPSIVILVNMYLAVFLCMWISNVATPVLCFSLAQPILRTLAGDSKVGPCLIMGISLASCIGGLASPISSPQNIIAIQLMQPNPGWGKWFGAAIPLAIITTLTTWGLLLLYFRPARTTPRINAITYEISGRPSYSQIWVTIVCLATIALWCAETALDEFFGDNGTIAVIPFVLLFGTNMLSKTDLNNFLWSVVTLAQGGMALGFAVQRSGLLDIIGHRIADGVQDMEVLGILFIFGILVLVFATFVSHTVAALIILPIVQQVGNHLHPSHPNLLIMATGLTASVAMGLPVSGFPNMNAIMQEDMTGKPYLHMKDFVLCGIPASIVAGVITILLSYGIISGLGVDT</sequence>
<dbReference type="GO" id="GO:0005886">
    <property type="term" value="C:plasma membrane"/>
    <property type="evidence" value="ECO:0007669"/>
    <property type="project" value="TreeGrafter"/>
</dbReference>
<dbReference type="EMBL" id="MCGN01000001">
    <property type="protein sequence ID" value="ORZ02900.1"/>
    <property type="molecule type" value="Genomic_DNA"/>
</dbReference>
<comment type="caution">
    <text evidence="8">The sequence shown here is derived from an EMBL/GenBank/DDBJ whole genome shotgun (WGS) entry which is preliminary data.</text>
</comment>
<keyword evidence="2" id="KW-0813">Transport</keyword>
<organism evidence="8 9">
    <name type="scientific">Syncephalastrum racemosum</name>
    <name type="common">Filamentous fungus</name>
    <dbReference type="NCBI Taxonomy" id="13706"/>
    <lineage>
        <taxon>Eukaryota</taxon>
        <taxon>Fungi</taxon>
        <taxon>Fungi incertae sedis</taxon>
        <taxon>Mucoromycota</taxon>
        <taxon>Mucoromycotina</taxon>
        <taxon>Mucoromycetes</taxon>
        <taxon>Mucorales</taxon>
        <taxon>Syncephalastraceae</taxon>
        <taxon>Syncephalastrum</taxon>
    </lineage>
</organism>
<dbReference type="CDD" id="cd01115">
    <property type="entry name" value="SLC13_permease"/>
    <property type="match status" value="1"/>
</dbReference>
<feature type="transmembrane region" description="Helical" evidence="6">
    <location>
        <begin position="516"/>
        <end position="540"/>
    </location>
</feature>
<dbReference type="InterPro" id="IPR004680">
    <property type="entry name" value="Cit_transptr-like_dom"/>
</dbReference>
<dbReference type="InParanoid" id="A0A1X2HTJ5"/>
<feature type="transmembrane region" description="Helical" evidence="6">
    <location>
        <begin position="655"/>
        <end position="686"/>
    </location>
</feature>
<dbReference type="Pfam" id="PF03105">
    <property type="entry name" value="SPX"/>
    <property type="match status" value="2"/>
</dbReference>
<evidence type="ECO:0000256" key="4">
    <source>
        <dbReference type="ARBA" id="ARBA00022989"/>
    </source>
</evidence>
<feature type="transmembrane region" description="Helical" evidence="6">
    <location>
        <begin position="698"/>
        <end position="721"/>
    </location>
</feature>
<evidence type="ECO:0000256" key="5">
    <source>
        <dbReference type="ARBA" id="ARBA00023136"/>
    </source>
</evidence>
<dbReference type="GO" id="GO:0005315">
    <property type="term" value="F:phosphate transmembrane transporter activity"/>
    <property type="evidence" value="ECO:0007669"/>
    <property type="project" value="TreeGrafter"/>
</dbReference>
<feature type="transmembrane region" description="Helical" evidence="6">
    <location>
        <begin position="305"/>
        <end position="324"/>
    </location>
</feature>
<dbReference type="GO" id="GO:0006797">
    <property type="term" value="P:polyphosphate metabolic process"/>
    <property type="evidence" value="ECO:0007669"/>
    <property type="project" value="TreeGrafter"/>
</dbReference>
<dbReference type="PROSITE" id="PS51382">
    <property type="entry name" value="SPX"/>
    <property type="match status" value="1"/>
</dbReference>
<accession>A0A1X2HTJ5</accession>
<dbReference type="OrthoDB" id="10260443at2759"/>
<dbReference type="PANTHER" id="PTHR10283:SF92">
    <property type="entry name" value="LOW-AFFINITY PHOSPHATE TRANSPORTER PHO91"/>
    <property type="match status" value="1"/>
</dbReference>
<feature type="domain" description="SPX" evidence="7">
    <location>
        <begin position="1"/>
        <end position="208"/>
    </location>
</feature>
<feature type="transmembrane region" description="Helical" evidence="6">
    <location>
        <begin position="431"/>
        <end position="453"/>
    </location>
</feature>
<reference evidence="8 9" key="1">
    <citation type="submission" date="2016-07" db="EMBL/GenBank/DDBJ databases">
        <title>Pervasive Adenine N6-methylation of Active Genes in Fungi.</title>
        <authorList>
            <consortium name="DOE Joint Genome Institute"/>
            <person name="Mondo S.J."/>
            <person name="Dannebaum R.O."/>
            <person name="Kuo R.C."/>
            <person name="Labutti K."/>
            <person name="Haridas S."/>
            <person name="Kuo A."/>
            <person name="Salamov A."/>
            <person name="Ahrendt S.R."/>
            <person name="Lipzen A."/>
            <person name="Sullivan W."/>
            <person name="Andreopoulos W.B."/>
            <person name="Clum A."/>
            <person name="Lindquist E."/>
            <person name="Daum C."/>
            <person name="Ramamoorthy G.K."/>
            <person name="Gryganskyi A."/>
            <person name="Culley D."/>
            <person name="Magnuson J.K."/>
            <person name="James T.Y."/>
            <person name="O'Malley M.A."/>
            <person name="Stajich J.E."/>
            <person name="Spatafora J.W."/>
            <person name="Visel A."/>
            <person name="Grigoriev I.V."/>
        </authorList>
    </citation>
    <scope>NUCLEOTIDE SEQUENCE [LARGE SCALE GENOMIC DNA]</scope>
    <source>
        <strain evidence="8 9">NRRL 2496</strain>
    </source>
</reference>
<proteinExistence type="predicted"/>
<feature type="transmembrane region" description="Helical" evidence="6">
    <location>
        <begin position="742"/>
        <end position="765"/>
    </location>
</feature>
<comment type="subcellular location">
    <subcellularLocation>
        <location evidence="1">Membrane</location>
        <topology evidence="1">Multi-pass membrane protein</topology>
    </subcellularLocation>
</comment>
<keyword evidence="3 6" id="KW-0812">Transmembrane</keyword>
<feature type="transmembrane region" description="Helical" evidence="6">
    <location>
        <begin position="615"/>
        <end position="634"/>
    </location>
</feature>
<evidence type="ECO:0000256" key="2">
    <source>
        <dbReference type="ARBA" id="ARBA00022448"/>
    </source>
</evidence>
<keyword evidence="9" id="KW-1185">Reference proteome</keyword>
<gene>
    <name evidence="8" type="ORF">BCR43DRAFT_432005</name>
</gene>
<feature type="transmembrane region" description="Helical" evidence="6">
    <location>
        <begin position="473"/>
        <end position="495"/>
    </location>
</feature>
<dbReference type="PANTHER" id="PTHR10283">
    <property type="entry name" value="SOLUTE CARRIER FAMILY 13 MEMBER"/>
    <property type="match status" value="1"/>
</dbReference>
<dbReference type="InterPro" id="IPR004331">
    <property type="entry name" value="SPX_dom"/>
</dbReference>
<dbReference type="Pfam" id="PF03600">
    <property type="entry name" value="CitMHS"/>
    <property type="match status" value="1"/>
</dbReference>
<evidence type="ECO:0000313" key="8">
    <source>
        <dbReference type="EMBL" id="ORZ02900.1"/>
    </source>
</evidence>
<evidence type="ECO:0000256" key="1">
    <source>
        <dbReference type="ARBA" id="ARBA00004141"/>
    </source>
</evidence>
<dbReference type="GO" id="GO:0006817">
    <property type="term" value="P:phosphate ion transport"/>
    <property type="evidence" value="ECO:0007669"/>
    <property type="project" value="TreeGrafter"/>
</dbReference>
<dbReference type="AlphaFoldDB" id="A0A1X2HTJ5"/>
<name>A0A1X2HTJ5_SYNRA</name>
<feature type="transmembrane region" description="Helical" evidence="6">
    <location>
        <begin position="387"/>
        <end position="410"/>
    </location>
</feature>
<dbReference type="STRING" id="13706.A0A1X2HTJ5"/>
<dbReference type="CDD" id="cd14478">
    <property type="entry name" value="SPX_PHO87_PHO90_like"/>
    <property type="match status" value="1"/>
</dbReference>
<evidence type="ECO:0000313" key="9">
    <source>
        <dbReference type="Proteomes" id="UP000242180"/>
    </source>
</evidence>
<feature type="transmembrane region" description="Helical" evidence="6">
    <location>
        <begin position="336"/>
        <end position="367"/>
    </location>
</feature>
<feature type="transmembrane region" description="Helical" evidence="6">
    <location>
        <begin position="560"/>
        <end position="579"/>
    </location>
</feature>
<dbReference type="Proteomes" id="UP000242180">
    <property type="component" value="Unassembled WGS sequence"/>
</dbReference>
<keyword evidence="4 6" id="KW-1133">Transmembrane helix</keyword>
<evidence type="ECO:0000256" key="3">
    <source>
        <dbReference type="ARBA" id="ARBA00022692"/>
    </source>
</evidence>
<evidence type="ECO:0000256" key="6">
    <source>
        <dbReference type="SAM" id="Phobius"/>
    </source>
</evidence>
<dbReference type="OMA" id="NQYYNFR"/>
<keyword evidence="5 6" id="KW-0472">Membrane</keyword>